<dbReference type="Gene3D" id="3.40.50.20">
    <property type="match status" value="1"/>
</dbReference>
<dbReference type="InterPro" id="IPR013815">
    <property type="entry name" value="ATP_grasp_subdomain_1"/>
</dbReference>
<dbReference type="Proteomes" id="UP000178040">
    <property type="component" value="Unassembled WGS sequence"/>
</dbReference>
<dbReference type="Gene3D" id="3.30.1490.20">
    <property type="entry name" value="ATP-grasp fold, A domain"/>
    <property type="match status" value="1"/>
</dbReference>
<reference evidence="6 7" key="1">
    <citation type="journal article" date="2016" name="Nat. Commun.">
        <title>Thousands of microbial genomes shed light on interconnected biogeochemical processes in an aquifer system.</title>
        <authorList>
            <person name="Anantharaman K."/>
            <person name="Brown C.T."/>
            <person name="Hug L.A."/>
            <person name="Sharon I."/>
            <person name="Castelle C.J."/>
            <person name="Probst A.J."/>
            <person name="Thomas B.C."/>
            <person name="Singh A."/>
            <person name="Wilkins M.J."/>
            <person name="Karaoz U."/>
            <person name="Brodie E.L."/>
            <person name="Williams K.H."/>
            <person name="Hubbard S.S."/>
            <person name="Banfield J.F."/>
        </authorList>
    </citation>
    <scope>NUCLEOTIDE SEQUENCE [LARGE SCALE GENOMIC DNA]</scope>
</reference>
<evidence type="ECO:0000256" key="1">
    <source>
        <dbReference type="ARBA" id="ARBA00010871"/>
    </source>
</evidence>
<sequence length="334" mass="37011">MADRIRIAIITATNSKTSTGSNNTVLNLLDNLDSDKYLISIVLFNDLIPDRLAIAEDELRQDPTYVAFAEIKNHSKVSNIYSLSSLSLKEIKNMFDFAIVAIYNEFGEDGKTLGLLELVDIPYLSPKLKSSVLAFDKSFTKAILASNGLLVPKSSEINKENQNEKLNQEILSRHSYPLIVKPTSNGASRGTTLVKSDAELQPAIEKAFAFSDEVILEEFIAGQEFSVGVIGPYNQPTALPVVMIKSKNEFFDYEAKYVSGKAEEICPAPISQELEAKLQQAAIKTYQALKAENHARIDFPGLLRSSIFPKELTQANISLAEFLDRSIVEKLKNK</sequence>
<dbReference type="SMART" id="SM01209">
    <property type="entry name" value="GARS_A"/>
    <property type="match status" value="1"/>
</dbReference>
<dbReference type="GO" id="GO:0046872">
    <property type="term" value="F:metal ion binding"/>
    <property type="evidence" value="ECO:0007669"/>
    <property type="project" value="InterPro"/>
</dbReference>
<dbReference type="PROSITE" id="PS50975">
    <property type="entry name" value="ATP_GRASP"/>
    <property type="match status" value="1"/>
</dbReference>
<comment type="similarity">
    <text evidence="1">Belongs to the D-alanine--D-alanine ligase family.</text>
</comment>
<protein>
    <recommendedName>
        <fullName evidence="5">ATP-grasp domain-containing protein</fullName>
    </recommendedName>
</protein>
<evidence type="ECO:0000313" key="6">
    <source>
        <dbReference type="EMBL" id="OGK44639.1"/>
    </source>
</evidence>
<comment type="caution">
    <text evidence="6">The sequence shown here is derived from an EMBL/GenBank/DDBJ whole genome shotgun (WGS) entry which is preliminary data.</text>
</comment>
<feature type="domain" description="ATP-grasp" evidence="5">
    <location>
        <begin position="141"/>
        <end position="333"/>
    </location>
</feature>
<dbReference type="PANTHER" id="PTHR23132:SF23">
    <property type="entry name" value="D-ALANINE--D-ALANINE LIGASE B"/>
    <property type="match status" value="1"/>
</dbReference>
<keyword evidence="4" id="KW-0067">ATP-binding</keyword>
<accession>A0A1F7IMN9</accession>
<evidence type="ECO:0000259" key="5">
    <source>
        <dbReference type="PROSITE" id="PS50975"/>
    </source>
</evidence>
<organism evidence="6 7">
    <name type="scientific">Candidatus Roizmanbacteria bacterium RIFCSPLOWO2_01_FULL_37_16</name>
    <dbReference type="NCBI Taxonomy" id="1802058"/>
    <lineage>
        <taxon>Bacteria</taxon>
        <taxon>Candidatus Roizmaniibacteriota</taxon>
    </lineage>
</organism>
<evidence type="ECO:0000256" key="4">
    <source>
        <dbReference type="PROSITE-ProRule" id="PRU00409"/>
    </source>
</evidence>
<dbReference type="GO" id="GO:0005524">
    <property type="term" value="F:ATP binding"/>
    <property type="evidence" value="ECO:0007669"/>
    <property type="project" value="UniProtKB-UniRule"/>
</dbReference>
<dbReference type="SUPFAM" id="SSF52440">
    <property type="entry name" value="PreATP-grasp domain"/>
    <property type="match status" value="1"/>
</dbReference>
<dbReference type="PANTHER" id="PTHR23132">
    <property type="entry name" value="D-ALANINE--D-ALANINE LIGASE"/>
    <property type="match status" value="1"/>
</dbReference>
<gene>
    <name evidence="6" type="ORF">A3B40_02850</name>
</gene>
<name>A0A1F7IMN9_9BACT</name>
<evidence type="ECO:0000256" key="2">
    <source>
        <dbReference type="ARBA" id="ARBA00022598"/>
    </source>
</evidence>
<keyword evidence="4" id="KW-0547">Nucleotide-binding</keyword>
<dbReference type="Pfam" id="PF07478">
    <property type="entry name" value="Dala_Dala_lig_C"/>
    <property type="match status" value="1"/>
</dbReference>
<keyword evidence="3" id="KW-0961">Cell wall biogenesis/degradation</keyword>
<evidence type="ECO:0000313" key="7">
    <source>
        <dbReference type="Proteomes" id="UP000178040"/>
    </source>
</evidence>
<evidence type="ECO:0000256" key="3">
    <source>
        <dbReference type="ARBA" id="ARBA00023316"/>
    </source>
</evidence>
<dbReference type="EMBL" id="MGAI01000025">
    <property type="protein sequence ID" value="OGK44639.1"/>
    <property type="molecule type" value="Genomic_DNA"/>
</dbReference>
<dbReference type="InterPro" id="IPR011095">
    <property type="entry name" value="Dala_Dala_lig_C"/>
</dbReference>
<proteinExistence type="inferred from homology"/>
<dbReference type="SUPFAM" id="SSF56059">
    <property type="entry name" value="Glutathione synthetase ATP-binding domain-like"/>
    <property type="match status" value="1"/>
</dbReference>
<dbReference type="GO" id="GO:0071555">
    <property type="term" value="P:cell wall organization"/>
    <property type="evidence" value="ECO:0007669"/>
    <property type="project" value="UniProtKB-KW"/>
</dbReference>
<keyword evidence="2" id="KW-0436">Ligase</keyword>
<dbReference type="Gene3D" id="3.30.470.20">
    <property type="entry name" value="ATP-grasp fold, B domain"/>
    <property type="match status" value="1"/>
</dbReference>
<dbReference type="GO" id="GO:0008716">
    <property type="term" value="F:D-alanine-D-alanine ligase activity"/>
    <property type="evidence" value="ECO:0007669"/>
    <property type="project" value="InterPro"/>
</dbReference>
<dbReference type="InterPro" id="IPR016185">
    <property type="entry name" value="PreATP-grasp_dom_sf"/>
</dbReference>
<dbReference type="InterPro" id="IPR011761">
    <property type="entry name" value="ATP-grasp"/>
</dbReference>
<dbReference type="AlphaFoldDB" id="A0A1F7IMN9"/>